<accession>A0ABQ3RE86</accession>
<keyword evidence="2" id="KW-1185">Reference proteome</keyword>
<evidence type="ECO:0008006" key="3">
    <source>
        <dbReference type="Google" id="ProtNLM"/>
    </source>
</evidence>
<organism evidence="1 2">
    <name type="scientific">Streptomyces rubradiris</name>
    <name type="common">Streptomyces achromogenes subsp. rubradiris</name>
    <dbReference type="NCBI Taxonomy" id="285531"/>
    <lineage>
        <taxon>Bacteria</taxon>
        <taxon>Bacillati</taxon>
        <taxon>Actinomycetota</taxon>
        <taxon>Actinomycetes</taxon>
        <taxon>Kitasatosporales</taxon>
        <taxon>Streptomycetaceae</taxon>
        <taxon>Streptomyces</taxon>
    </lineage>
</organism>
<dbReference type="EMBL" id="BNEA01000015">
    <property type="protein sequence ID" value="GHI54171.1"/>
    <property type="molecule type" value="Genomic_DNA"/>
</dbReference>
<gene>
    <name evidence="1" type="ORF">Srubr_40170</name>
</gene>
<evidence type="ECO:0000313" key="2">
    <source>
        <dbReference type="Proteomes" id="UP000646738"/>
    </source>
</evidence>
<protein>
    <recommendedName>
        <fullName evidence="3">Recombination endonuclease VII</fullName>
    </recommendedName>
</protein>
<comment type="caution">
    <text evidence="1">The sequence shown here is derived from an EMBL/GenBank/DDBJ whole genome shotgun (WGS) entry which is preliminary data.</text>
</comment>
<reference evidence="2" key="1">
    <citation type="submission" date="2023-07" db="EMBL/GenBank/DDBJ databases">
        <title>Whole genome shotgun sequence of Streptomyces achromogenes subsp. rubradiris NBRC 14000.</title>
        <authorList>
            <person name="Komaki H."/>
            <person name="Tamura T."/>
        </authorList>
    </citation>
    <scope>NUCLEOTIDE SEQUENCE [LARGE SCALE GENOMIC DNA]</scope>
    <source>
        <strain evidence="2">NBRC 14000</strain>
    </source>
</reference>
<sequence>MAVMRGEQKHRTRTSEFVCGSCKQPVGTVVERHKSFGVFIPVWTAGPCHNPRCPEYVSEAELIGRLRGARDRRAGRIRR</sequence>
<name>A0ABQ3RE86_STRRR</name>
<proteinExistence type="predicted"/>
<evidence type="ECO:0000313" key="1">
    <source>
        <dbReference type="EMBL" id="GHI54171.1"/>
    </source>
</evidence>
<dbReference type="Proteomes" id="UP000646738">
    <property type="component" value="Unassembled WGS sequence"/>
</dbReference>